<keyword evidence="4" id="KW-0680">Restriction system</keyword>
<reference evidence="8 9" key="1">
    <citation type="submission" date="2018-09" db="EMBL/GenBank/DDBJ databases">
        <title>Genomic Encyclopedia of Archaeal and Bacterial Type Strains, Phase II (KMG-II): from individual species to whole genera.</title>
        <authorList>
            <person name="Goeker M."/>
        </authorList>
    </citation>
    <scope>NUCLEOTIDE SEQUENCE [LARGE SCALE GENOMIC DNA]</scope>
    <source>
        <strain evidence="8 9">DSM 13151</strain>
    </source>
</reference>
<dbReference type="Pfam" id="PF02384">
    <property type="entry name" value="N6_Mtase"/>
    <property type="match status" value="1"/>
</dbReference>
<evidence type="ECO:0000259" key="6">
    <source>
        <dbReference type="Pfam" id="PF02384"/>
    </source>
</evidence>
<dbReference type="Pfam" id="PF22837">
    <property type="entry name" value="M_Eco57I_C"/>
    <property type="match status" value="2"/>
</dbReference>
<dbReference type="PANTHER" id="PTHR33841">
    <property type="entry name" value="DNA METHYLTRANSFERASE YEEA-RELATED"/>
    <property type="match status" value="1"/>
</dbReference>
<proteinExistence type="predicted"/>
<dbReference type="OrthoDB" id="170702at2157"/>
<feature type="coiled-coil region" evidence="5">
    <location>
        <begin position="880"/>
        <end position="917"/>
    </location>
</feature>
<feature type="domain" description="Type II methyltransferase M.Eco57I C-terminal" evidence="7">
    <location>
        <begin position="627"/>
        <end position="707"/>
    </location>
</feature>
<dbReference type="SUPFAM" id="SSF53335">
    <property type="entry name" value="S-adenosyl-L-methionine-dependent methyltransferases"/>
    <property type="match status" value="1"/>
</dbReference>
<dbReference type="PRINTS" id="PR00507">
    <property type="entry name" value="N12N6MTFRASE"/>
</dbReference>
<organism evidence="8 9">
    <name type="scientific">Halopiger aswanensis</name>
    <dbReference type="NCBI Taxonomy" id="148449"/>
    <lineage>
        <taxon>Archaea</taxon>
        <taxon>Methanobacteriati</taxon>
        <taxon>Methanobacteriota</taxon>
        <taxon>Stenosarchaea group</taxon>
        <taxon>Halobacteria</taxon>
        <taxon>Halobacteriales</taxon>
        <taxon>Natrialbaceae</taxon>
        <taxon>Halopiger</taxon>
    </lineage>
</organism>
<dbReference type="GO" id="GO:0008170">
    <property type="term" value="F:N-methyltransferase activity"/>
    <property type="evidence" value="ECO:0007669"/>
    <property type="project" value="InterPro"/>
</dbReference>
<accession>A0A3R7HKJ2</accession>
<evidence type="ECO:0000256" key="3">
    <source>
        <dbReference type="ARBA" id="ARBA00022691"/>
    </source>
</evidence>
<evidence type="ECO:0000256" key="5">
    <source>
        <dbReference type="SAM" id="Coils"/>
    </source>
</evidence>
<keyword evidence="3" id="KW-0949">S-adenosyl-L-methionine</keyword>
<gene>
    <name evidence="8" type="ORF">ATJ93_0823</name>
</gene>
<sequence length="981" mass="111857">MSEADVHFELYRHVQNAIDDQPSRGQITFGSARPEYSEGISGRADIVIFDDSHNPILVVEAKKPGDSGNRDIDPYSPDVIEQGLEYATKLGAPFTATYNGSRLVLFKTLEPGKPFLQRATKSYEISSVPKFADELLNEVSRFEAKQAQWDSLDNAFIKRVKSLHEFVSPRIEDSLQEKIEEDSSFQVSFEEWADKQGLEYSDASKSEKEDILQNFSEQATYLLINKILFYKILENSPAYGDEVAPLAVSIHRVQEDLEEHFDKIVSDVDFEAIFEHDDIYSEIPLEPVAEKIREFVIELDDQDLTQFDSDVIGRIYEGVIPHERRHEMGEYYTPAAVCDLITRLCIDSSSDTVLDPACGSGGFLVSAYNRLQELFPEAKGAHTEILNRIYGVDINRFPAHLSAINLAIQDLESYTEDVHIEVSDYFDVASDTQRFGRVVAGLSGREWQNGDSEDALGGFDAVVGNPPYIRATSLDDKSRIRSHLSDLDATDLSSQMDIYGYFITHSTQFLSDGGKLGFITSDRWMDTDYGADLQKFLLDNYSIDAVIRFDRQTFDDALVGASIIIATKEPDTPTRDENTVKFLRVREPLEIDEIESILREDTASDQMINDTEYRLVTRRQGDLYDQDKWKPYFLASPVYFDLYGHDDTTELQDVADVSRGITSGANPFYYGRREEWEDLGLTEYTEPLLKATGQLDSIRFNDEDAKEWGVLSIHDLVEQGIEESKAQEEESEEYRDIDPAERAKSWMADNGHETLVEYIEWGEDKGYDDRPTTSSRSVWYDLGELDTPKILTTDFTWRIFRSVWNEAGAAVNDQFYCIEPRNDIDDQVLCGILNSRFAWLMVELRGRWAGGQGMTRARIKVYETEELPIPDPRTMSDEEKERIRGAFEDLMDKEDELDEEDRNVENTEDERTELDRAVLAALGMEDRVDDLRAAVEEQVALREQDAGERTQVLVNRPQETEVINLEGVTETRDSTTLSDFN</sequence>
<dbReference type="Gene3D" id="3.40.50.150">
    <property type="entry name" value="Vaccinia Virus protein VP39"/>
    <property type="match status" value="1"/>
</dbReference>
<keyword evidence="2" id="KW-0808">Transferase</keyword>
<dbReference type="InterPro" id="IPR054520">
    <property type="entry name" value="M_Eco57I_C"/>
</dbReference>
<name>A0A3R7HKJ2_9EURY</name>
<dbReference type="InterPro" id="IPR050953">
    <property type="entry name" value="N4_N6_ade-DNA_methylase"/>
</dbReference>
<dbReference type="PANTHER" id="PTHR33841:SF5">
    <property type="entry name" value="DNA METHYLASE (MODIFICATION METHYLASE) (METHYLTRANSFERASE)-RELATED"/>
    <property type="match status" value="1"/>
</dbReference>
<dbReference type="GO" id="GO:0009307">
    <property type="term" value="P:DNA restriction-modification system"/>
    <property type="evidence" value="ECO:0007669"/>
    <property type="project" value="UniProtKB-KW"/>
</dbReference>
<comment type="caution">
    <text evidence="8">The sequence shown here is derived from an EMBL/GenBank/DDBJ whole genome shotgun (WGS) entry which is preliminary data.</text>
</comment>
<dbReference type="PROSITE" id="PS00092">
    <property type="entry name" value="N6_MTASE"/>
    <property type="match status" value="1"/>
</dbReference>
<dbReference type="GO" id="GO:0032259">
    <property type="term" value="P:methylation"/>
    <property type="evidence" value="ECO:0007669"/>
    <property type="project" value="UniProtKB-KW"/>
</dbReference>
<dbReference type="Gene3D" id="3.90.1570.30">
    <property type="match status" value="1"/>
</dbReference>
<keyword evidence="9" id="KW-1185">Reference proteome</keyword>
<dbReference type="GO" id="GO:0009007">
    <property type="term" value="F:site-specific DNA-methyltransferase (adenine-specific) activity"/>
    <property type="evidence" value="ECO:0007669"/>
    <property type="project" value="UniProtKB-EC"/>
</dbReference>
<dbReference type="EMBL" id="RAPO01000001">
    <property type="protein sequence ID" value="RKD97829.1"/>
    <property type="molecule type" value="Genomic_DNA"/>
</dbReference>
<evidence type="ECO:0000256" key="4">
    <source>
        <dbReference type="ARBA" id="ARBA00022747"/>
    </source>
</evidence>
<evidence type="ECO:0000313" key="8">
    <source>
        <dbReference type="EMBL" id="RKD97829.1"/>
    </source>
</evidence>
<feature type="domain" description="DNA methylase adenine-specific" evidence="6">
    <location>
        <begin position="309"/>
        <end position="600"/>
    </location>
</feature>
<dbReference type="InterPro" id="IPR002052">
    <property type="entry name" value="DNA_methylase_N6_adenine_CS"/>
</dbReference>
<evidence type="ECO:0000256" key="2">
    <source>
        <dbReference type="ARBA" id="ARBA00022679"/>
    </source>
</evidence>
<evidence type="ECO:0000259" key="7">
    <source>
        <dbReference type="Pfam" id="PF22837"/>
    </source>
</evidence>
<dbReference type="InterPro" id="IPR029063">
    <property type="entry name" value="SAM-dependent_MTases_sf"/>
</dbReference>
<keyword evidence="5" id="KW-0175">Coiled coil</keyword>
<dbReference type="GO" id="GO:0003677">
    <property type="term" value="F:DNA binding"/>
    <property type="evidence" value="ECO:0007669"/>
    <property type="project" value="InterPro"/>
</dbReference>
<dbReference type="AlphaFoldDB" id="A0A3R7HKJ2"/>
<dbReference type="Proteomes" id="UP000283805">
    <property type="component" value="Unassembled WGS sequence"/>
</dbReference>
<evidence type="ECO:0000256" key="1">
    <source>
        <dbReference type="ARBA" id="ARBA00022603"/>
    </source>
</evidence>
<dbReference type="RefSeq" id="WP_120243322.1">
    <property type="nucleotide sequence ID" value="NZ_RAPO01000001.1"/>
</dbReference>
<protein>
    <submittedName>
        <fullName evidence="8">N-6 DNA methylase</fullName>
    </submittedName>
</protein>
<dbReference type="InterPro" id="IPR003356">
    <property type="entry name" value="DNA_methylase_A-5"/>
</dbReference>
<evidence type="ECO:0000313" key="9">
    <source>
        <dbReference type="Proteomes" id="UP000283805"/>
    </source>
</evidence>
<feature type="domain" description="Type II methyltransferase M.Eco57I C-terminal" evidence="7">
    <location>
        <begin position="750"/>
        <end position="890"/>
    </location>
</feature>
<keyword evidence="1 8" id="KW-0489">Methyltransferase</keyword>